<evidence type="ECO:0000313" key="2">
    <source>
        <dbReference type="Proteomes" id="UP000708576"/>
    </source>
</evidence>
<sequence>MKKKRLKSFNDLYYYKQNLEYKVKYNEYIMKETVQDFETYLQVSAVNSLKEHLQNTIKSYLIRLMKRYQSS</sequence>
<protein>
    <recommendedName>
        <fullName evidence="3">Phage integrase SAM-like domain-containing protein</fullName>
    </recommendedName>
</protein>
<evidence type="ECO:0000313" key="1">
    <source>
        <dbReference type="EMBL" id="MBS2099001.1"/>
    </source>
</evidence>
<accession>A0ABS5JX11</accession>
<dbReference type="EMBL" id="JAGUCO010000007">
    <property type="protein sequence ID" value="MBS2099001.1"/>
    <property type="molecule type" value="Genomic_DNA"/>
</dbReference>
<evidence type="ECO:0008006" key="3">
    <source>
        <dbReference type="Google" id="ProtNLM"/>
    </source>
</evidence>
<comment type="caution">
    <text evidence="1">The sequence shown here is derived from an EMBL/GenBank/DDBJ whole genome shotgun (WGS) entry which is preliminary data.</text>
</comment>
<gene>
    <name evidence="1" type="ORF">KEM10_11985</name>
</gene>
<name>A0ABS5JX11_9BACT</name>
<keyword evidence="2" id="KW-1185">Reference proteome</keyword>
<proteinExistence type="predicted"/>
<reference evidence="1 2" key="1">
    <citation type="journal article" date="2015" name="Int. J. Syst. Evol. Microbiol.">
        <title>Carboxylicivirga linearis sp. nov., isolated from a sea cucumber culture pond.</title>
        <authorList>
            <person name="Wang F.Q."/>
            <person name="Zhou Y.X."/>
            <person name="Lin X.Z."/>
            <person name="Chen G.J."/>
            <person name="Du Z.J."/>
        </authorList>
    </citation>
    <scope>NUCLEOTIDE SEQUENCE [LARGE SCALE GENOMIC DNA]</scope>
    <source>
        <strain evidence="1 2">FB218</strain>
    </source>
</reference>
<organism evidence="1 2">
    <name type="scientific">Carboxylicivirga linearis</name>
    <dbReference type="NCBI Taxonomy" id="1628157"/>
    <lineage>
        <taxon>Bacteria</taxon>
        <taxon>Pseudomonadati</taxon>
        <taxon>Bacteroidota</taxon>
        <taxon>Bacteroidia</taxon>
        <taxon>Marinilabiliales</taxon>
        <taxon>Marinilabiliaceae</taxon>
        <taxon>Carboxylicivirga</taxon>
    </lineage>
</organism>
<dbReference type="Proteomes" id="UP000708576">
    <property type="component" value="Unassembled WGS sequence"/>
</dbReference>
<dbReference type="RefSeq" id="WP_212216242.1">
    <property type="nucleotide sequence ID" value="NZ_JAGUCO010000007.1"/>
</dbReference>